<proteinExistence type="predicted"/>
<reference evidence="1 2" key="1">
    <citation type="submission" date="2014-08" db="EMBL/GenBank/DDBJ databases">
        <title>Chaperone-usher fimbriae in a diverse selection of Gallibacterium genomes.</title>
        <authorList>
            <person name="Kudirkiene E."/>
            <person name="Bager R.J."/>
            <person name="Johnson T.J."/>
            <person name="Bojesen A.M."/>
        </authorList>
    </citation>
    <scope>NUCLEOTIDE SEQUENCE [LARGE SCALE GENOMIC DNA]</scope>
    <source>
        <strain evidence="1 2">20558/3kl.</strain>
    </source>
</reference>
<gene>
    <name evidence="1" type="ORF">JP32_01305</name>
</gene>
<organism evidence="1 2">
    <name type="scientific">Gallibacterium anatis</name>
    <dbReference type="NCBI Taxonomy" id="750"/>
    <lineage>
        <taxon>Bacteria</taxon>
        <taxon>Pseudomonadati</taxon>
        <taxon>Pseudomonadota</taxon>
        <taxon>Gammaproteobacteria</taxon>
        <taxon>Pasteurellales</taxon>
        <taxon>Pasteurellaceae</taxon>
        <taxon>Gallibacterium</taxon>
    </lineage>
</organism>
<sequence length="76" mass="8829">MNYAIDDNIKGVRKYFTIYVCEKEINVEILNTKSNSKLIGISIHNNEYGESQFIKLPLEAAEDFIYYFTGILKESK</sequence>
<dbReference type="RefSeq" id="WP_039083381.1">
    <property type="nucleotide sequence ID" value="NZ_JPXS01000009.1"/>
</dbReference>
<name>A0A0A2Y9T7_9PAST</name>
<protein>
    <submittedName>
        <fullName evidence="1">Uncharacterized protein</fullName>
    </submittedName>
</protein>
<comment type="caution">
    <text evidence="1">The sequence shown here is derived from an EMBL/GenBank/DDBJ whole genome shotgun (WGS) entry which is preliminary data.</text>
</comment>
<dbReference type="Proteomes" id="UP000030526">
    <property type="component" value="Unassembled WGS sequence"/>
</dbReference>
<evidence type="ECO:0000313" key="2">
    <source>
        <dbReference type="Proteomes" id="UP000030526"/>
    </source>
</evidence>
<evidence type="ECO:0000313" key="1">
    <source>
        <dbReference type="EMBL" id="KGQ34124.1"/>
    </source>
</evidence>
<dbReference type="AlphaFoldDB" id="A0A0A2Y9T7"/>
<dbReference type="EMBL" id="JPXS01000009">
    <property type="protein sequence ID" value="KGQ34124.1"/>
    <property type="molecule type" value="Genomic_DNA"/>
</dbReference>
<accession>A0A0A2Y9T7</accession>